<feature type="compositionally biased region" description="Polar residues" evidence="4">
    <location>
        <begin position="377"/>
        <end position="387"/>
    </location>
</feature>
<evidence type="ECO:0000313" key="8">
    <source>
        <dbReference type="Proteomes" id="UP000317422"/>
    </source>
</evidence>
<proteinExistence type="predicted"/>
<name>A0A543NMY8_9ACTN</name>
<evidence type="ECO:0000313" key="7">
    <source>
        <dbReference type="EMBL" id="TQN33200.1"/>
    </source>
</evidence>
<feature type="signal peptide" evidence="5">
    <location>
        <begin position="1"/>
        <end position="28"/>
    </location>
</feature>
<dbReference type="GO" id="GO:0007155">
    <property type="term" value="P:cell adhesion"/>
    <property type="evidence" value="ECO:0007669"/>
    <property type="project" value="UniProtKB-KW"/>
</dbReference>
<protein>
    <recommendedName>
        <fullName evidence="6">Chaplin domain-containing protein</fullName>
    </recommendedName>
</protein>
<dbReference type="Proteomes" id="UP000317422">
    <property type="component" value="Unassembled WGS sequence"/>
</dbReference>
<keyword evidence="2" id="KW-0130">Cell adhesion</keyword>
<organism evidence="7 8">
    <name type="scientific">Haloactinospora alba</name>
    <dbReference type="NCBI Taxonomy" id="405555"/>
    <lineage>
        <taxon>Bacteria</taxon>
        <taxon>Bacillati</taxon>
        <taxon>Actinomycetota</taxon>
        <taxon>Actinomycetes</taxon>
        <taxon>Streptosporangiales</taxon>
        <taxon>Nocardiopsidaceae</taxon>
        <taxon>Haloactinospora</taxon>
    </lineage>
</organism>
<feature type="domain" description="Chaplin" evidence="6">
    <location>
        <begin position="91"/>
        <end position="131"/>
    </location>
</feature>
<feature type="domain" description="Chaplin" evidence="6">
    <location>
        <begin position="37"/>
        <end position="77"/>
    </location>
</feature>
<feature type="region of interest" description="Disordered" evidence="4">
    <location>
        <begin position="297"/>
        <end position="423"/>
    </location>
</feature>
<dbReference type="OrthoDB" id="3544424at2"/>
<feature type="chain" id="PRO_5021726169" description="Chaplin domain-containing protein" evidence="5">
    <location>
        <begin position="29"/>
        <end position="423"/>
    </location>
</feature>
<keyword evidence="1" id="KW-0134">Cell wall</keyword>
<evidence type="ECO:0000256" key="1">
    <source>
        <dbReference type="ARBA" id="ARBA00022512"/>
    </source>
</evidence>
<keyword evidence="8" id="KW-1185">Reference proteome</keyword>
<dbReference type="EMBL" id="VFQC01000001">
    <property type="protein sequence ID" value="TQN33200.1"/>
    <property type="molecule type" value="Genomic_DNA"/>
</dbReference>
<evidence type="ECO:0000259" key="6">
    <source>
        <dbReference type="PROSITE" id="PS51884"/>
    </source>
</evidence>
<evidence type="ECO:0000256" key="3">
    <source>
        <dbReference type="ARBA" id="ARBA00023087"/>
    </source>
</evidence>
<accession>A0A543NMY8</accession>
<gene>
    <name evidence="7" type="ORF">FHX37_3203</name>
</gene>
<comment type="caution">
    <text evidence="7">The sequence shown here is derived from an EMBL/GenBank/DDBJ whole genome shotgun (WGS) entry which is preliminary data.</text>
</comment>
<evidence type="ECO:0000256" key="4">
    <source>
        <dbReference type="SAM" id="MobiDB-lite"/>
    </source>
</evidence>
<keyword evidence="3" id="KW-0034">Amyloid</keyword>
<dbReference type="InterPro" id="IPR005528">
    <property type="entry name" value="ChpA-H"/>
</dbReference>
<evidence type="ECO:0000256" key="2">
    <source>
        <dbReference type="ARBA" id="ARBA00022889"/>
    </source>
</evidence>
<evidence type="ECO:0000256" key="5">
    <source>
        <dbReference type="SAM" id="SignalP"/>
    </source>
</evidence>
<keyword evidence="5" id="KW-0732">Signal</keyword>
<dbReference type="AlphaFoldDB" id="A0A543NMY8"/>
<feature type="compositionally biased region" description="Polar residues" evidence="4">
    <location>
        <begin position="408"/>
        <end position="423"/>
    </location>
</feature>
<sequence>MRKWVRTSAHTALLTAGFVALGAGVSFADSHPSTSGNGSVLGGNQLVANADVPVNLSGNAIGAVGGIAGAKADHTGAVVHDKNGDISTSGNGSLVGGNQAVLDGDVPVNVTGNSVGAVLGTAGAAAEHSGAAVIEGGHGDDISTSGNGSAVGGNQLVGDLDVPVNASGNAIGAVGGVAGAAAEDTGALVKEGGTSGGHARHAQAAPTTGSLLDRASEVAEPLHAQTDSVDAGPVLHQTAGHGHGDDISTSGNGSLLGGNQAVVDLDVPVNASGNAIGAVGGVAGAAAEDTGAIVSEGAKSHSTGMAAEDTSGVERESQTAPTGEAQELTNELPDTPVDDTLNTGEQLPEAPAGETLELTNELPAPSVDETVDLDTGLSESGAAQDTAESAAPSELSGVPQEAAENMPSGATNPVGQVTNTLGL</sequence>
<dbReference type="RefSeq" id="WP_141924597.1">
    <property type="nucleotide sequence ID" value="NZ_VFQC01000001.1"/>
</dbReference>
<keyword evidence="1" id="KW-0964">Secreted</keyword>
<dbReference type="PROSITE" id="PS51884">
    <property type="entry name" value="CHAPLIN"/>
    <property type="match status" value="4"/>
</dbReference>
<feature type="domain" description="Chaplin" evidence="6">
    <location>
        <begin position="252"/>
        <end position="292"/>
    </location>
</feature>
<reference evidence="7 8" key="1">
    <citation type="submission" date="2019-06" db="EMBL/GenBank/DDBJ databases">
        <title>Sequencing the genomes of 1000 actinobacteria strains.</title>
        <authorList>
            <person name="Klenk H.-P."/>
        </authorList>
    </citation>
    <scope>NUCLEOTIDE SEQUENCE [LARGE SCALE GENOMIC DNA]</scope>
    <source>
        <strain evidence="7 8">DSM 45015</strain>
    </source>
</reference>
<feature type="domain" description="Chaplin" evidence="6">
    <location>
        <begin position="147"/>
        <end position="187"/>
    </location>
</feature>